<evidence type="ECO:0000313" key="3">
    <source>
        <dbReference type="EMBL" id="GGJ85172.1"/>
    </source>
</evidence>
<proteinExistence type="predicted"/>
<dbReference type="Proteomes" id="UP000635726">
    <property type="component" value="Unassembled WGS sequence"/>
</dbReference>
<dbReference type="Pfam" id="PF09935">
    <property type="entry name" value="DUF2167"/>
    <property type="match status" value="1"/>
</dbReference>
<gene>
    <name evidence="3" type="ORF">GCM10008939_31370</name>
</gene>
<accession>A0A917UU26</accession>
<protein>
    <recommendedName>
        <fullName evidence="5">DUF2167 domain-containing protein</fullName>
    </recommendedName>
</protein>
<evidence type="ECO:0008006" key="5">
    <source>
        <dbReference type="Google" id="ProtNLM"/>
    </source>
</evidence>
<feature type="compositionally biased region" description="Basic and acidic residues" evidence="1">
    <location>
        <begin position="217"/>
        <end position="228"/>
    </location>
</feature>
<evidence type="ECO:0000256" key="1">
    <source>
        <dbReference type="SAM" id="MobiDB-lite"/>
    </source>
</evidence>
<organism evidence="3 4">
    <name type="scientific">Deinococcus aquiradiocola</name>
    <dbReference type="NCBI Taxonomy" id="393059"/>
    <lineage>
        <taxon>Bacteria</taxon>
        <taxon>Thermotogati</taxon>
        <taxon>Deinococcota</taxon>
        <taxon>Deinococci</taxon>
        <taxon>Deinococcales</taxon>
        <taxon>Deinococcaceae</taxon>
        <taxon>Deinococcus</taxon>
    </lineage>
</organism>
<evidence type="ECO:0000256" key="2">
    <source>
        <dbReference type="SAM" id="SignalP"/>
    </source>
</evidence>
<dbReference type="AlphaFoldDB" id="A0A917UU26"/>
<dbReference type="RefSeq" id="WP_188964255.1">
    <property type="nucleotide sequence ID" value="NZ_BMOE01000014.1"/>
</dbReference>
<feature type="region of interest" description="Disordered" evidence="1">
    <location>
        <begin position="217"/>
        <end position="316"/>
    </location>
</feature>
<reference evidence="3" key="1">
    <citation type="journal article" date="2014" name="Int. J. Syst. Evol. Microbiol.">
        <title>Complete genome sequence of Corynebacterium casei LMG S-19264T (=DSM 44701T), isolated from a smear-ripened cheese.</title>
        <authorList>
            <consortium name="US DOE Joint Genome Institute (JGI-PGF)"/>
            <person name="Walter F."/>
            <person name="Albersmeier A."/>
            <person name="Kalinowski J."/>
            <person name="Ruckert C."/>
        </authorList>
    </citation>
    <scope>NUCLEOTIDE SEQUENCE</scope>
    <source>
        <strain evidence="3">JCM 14371</strain>
    </source>
</reference>
<feature type="chain" id="PRO_5037849785" description="DUF2167 domain-containing protein" evidence="2">
    <location>
        <begin position="18"/>
        <end position="316"/>
    </location>
</feature>
<sequence>MKKVLLLCAFLTGSALAATPTLHGQTGTIPVLGGKVTVQATPTLRHLNAADARTVIVDEWGNPPEAADDVLGLLVPGGTTPGAQDSWAIVMTENRDGHVSDADAARTDYADLLRGMQDRVQEGNAERVKAGDEPITLVGWAEPPSYDAAQHKMIWAKELAFGTAGRGDHTLNYAVRVLSRDDVLELNAVGAASQLVQIRQVMQSVLPNVTFTAGHRYEDYSEGRRDRGSGGGRRGRQETRAAGPAAVPAQKGLDPHPGGPGPAVSHQAQRAVQAGHGACSRRCEWRAHPGPHAAPGHHPGRPAGHAAYRGRPGQPR</sequence>
<comment type="caution">
    <text evidence="3">The sequence shown here is derived from an EMBL/GenBank/DDBJ whole genome shotgun (WGS) entry which is preliminary data.</text>
</comment>
<keyword evidence="4" id="KW-1185">Reference proteome</keyword>
<reference evidence="3" key="2">
    <citation type="submission" date="2020-09" db="EMBL/GenBank/DDBJ databases">
        <authorList>
            <person name="Sun Q."/>
            <person name="Ohkuma M."/>
        </authorList>
    </citation>
    <scope>NUCLEOTIDE SEQUENCE</scope>
    <source>
        <strain evidence="3">JCM 14371</strain>
    </source>
</reference>
<feature type="signal peptide" evidence="2">
    <location>
        <begin position="1"/>
        <end position="17"/>
    </location>
</feature>
<keyword evidence="2" id="KW-0732">Signal</keyword>
<name>A0A917UU26_9DEIO</name>
<dbReference type="InterPro" id="IPR018682">
    <property type="entry name" value="DUF2167_membr"/>
</dbReference>
<evidence type="ECO:0000313" key="4">
    <source>
        <dbReference type="Proteomes" id="UP000635726"/>
    </source>
</evidence>
<feature type="compositionally biased region" description="Low complexity" evidence="1">
    <location>
        <begin position="288"/>
        <end position="307"/>
    </location>
</feature>
<dbReference type="EMBL" id="BMOE01000014">
    <property type="protein sequence ID" value="GGJ85172.1"/>
    <property type="molecule type" value="Genomic_DNA"/>
</dbReference>